<evidence type="ECO:0000256" key="14">
    <source>
        <dbReference type="ARBA" id="ARBA00023136"/>
    </source>
</evidence>
<evidence type="ECO:0000256" key="1">
    <source>
        <dbReference type="ARBA" id="ARBA00004141"/>
    </source>
</evidence>
<dbReference type="Gene3D" id="6.10.140.2220">
    <property type="match status" value="1"/>
</dbReference>
<proteinExistence type="inferred from homology"/>
<keyword evidence="6" id="KW-0808">Transferase</keyword>
<dbReference type="SUPFAM" id="SSF144232">
    <property type="entry name" value="HIT/MYND zinc finger-like"/>
    <property type="match status" value="1"/>
</dbReference>
<feature type="transmembrane region" description="Helical" evidence="19">
    <location>
        <begin position="596"/>
        <end position="615"/>
    </location>
</feature>
<dbReference type="EMBL" id="JACGCI010000085">
    <property type="protein sequence ID" value="KAF6747071.1"/>
    <property type="molecule type" value="Genomic_DNA"/>
</dbReference>
<dbReference type="GO" id="GO:0010276">
    <property type="term" value="F:phytol kinase activity"/>
    <property type="evidence" value="ECO:0007669"/>
    <property type="project" value="UniProtKB-EC"/>
</dbReference>
<evidence type="ECO:0000256" key="13">
    <source>
        <dbReference type="ARBA" id="ARBA00022989"/>
    </source>
</evidence>
<keyword evidence="12" id="KW-0809">Transit peptide</keyword>
<evidence type="ECO:0000256" key="4">
    <source>
        <dbReference type="ARBA" id="ARBA00022528"/>
    </source>
</evidence>
<dbReference type="PROSITE" id="PS50865">
    <property type="entry name" value="ZF_MYND_2"/>
    <property type="match status" value="1"/>
</dbReference>
<dbReference type="GO" id="GO:0016020">
    <property type="term" value="C:membrane"/>
    <property type="evidence" value="ECO:0007669"/>
    <property type="project" value="UniProtKB-SubCell"/>
</dbReference>
<dbReference type="AlphaFoldDB" id="A0A8H6HIL0"/>
<evidence type="ECO:0000259" key="20">
    <source>
        <dbReference type="PROSITE" id="PS50865"/>
    </source>
</evidence>
<evidence type="ECO:0000256" key="9">
    <source>
        <dbReference type="ARBA" id="ARBA00022771"/>
    </source>
</evidence>
<evidence type="ECO:0000256" key="3">
    <source>
        <dbReference type="ARBA" id="ARBA00010794"/>
    </source>
</evidence>
<dbReference type="EC" id="2.7.1.182" evidence="16"/>
<dbReference type="GO" id="GO:0008270">
    <property type="term" value="F:zinc ion binding"/>
    <property type="evidence" value="ECO:0007669"/>
    <property type="project" value="UniProtKB-KW"/>
</dbReference>
<gene>
    <name evidence="21" type="ORF">DFP72DRAFT_1050407</name>
</gene>
<evidence type="ECO:0000256" key="7">
    <source>
        <dbReference type="ARBA" id="ARBA00022692"/>
    </source>
</evidence>
<keyword evidence="7 19" id="KW-0812">Transmembrane</keyword>
<evidence type="ECO:0000256" key="12">
    <source>
        <dbReference type="ARBA" id="ARBA00022946"/>
    </source>
</evidence>
<keyword evidence="5" id="KW-0934">Plastid</keyword>
<keyword evidence="10" id="KW-0418">Kinase</keyword>
<keyword evidence="22" id="KW-1185">Reference proteome</keyword>
<dbReference type="Proteomes" id="UP000521943">
    <property type="component" value="Unassembled WGS sequence"/>
</dbReference>
<keyword evidence="11" id="KW-0862">Zinc</keyword>
<keyword evidence="8" id="KW-0479">Metal-binding</keyword>
<comment type="subcellular location">
    <subcellularLocation>
        <location evidence="1">Membrane</location>
        <topology evidence="1">Multi-pass membrane protein</topology>
    </subcellularLocation>
    <subcellularLocation>
        <location evidence="2">Plastid</location>
        <location evidence="2">Chloroplast</location>
    </subcellularLocation>
</comment>
<evidence type="ECO:0000256" key="10">
    <source>
        <dbReference type="ARBA" id="ARBA00022777"/>
    </source>
</evidence>
<dbReference type="InterPro" id="IPR039606">
    <property type="entry name" value="Phytol/farnesol_kinase"/>
</dbReference>
<dbReference type="Pfam" id="PF01753">
    <property type="entry name" value="zf-MYND"/>
    <property type="match status" value="1"/>
</dbReference>
<reference evidence="21 22" key="1">
    <citation type="submission" date="2020-07" db="EMBL/GenBank/DDBJ databases">
        <title>Comparative genomics of pyrophilous fungi reveals a link between fire events and developmental genes.</title>
        <authorList>
            <consortium name="DOE Joint Genome Institute"/>
            <person name="Steindorff A.S."/>
            <person name="Carver A."/>
            <person name="Calhoun S."/>
            <person name="Stillman K."/>
            <person name="Liu H."/>
            <person name="Lipzen A."/>
            <person name="Pangilinan J."/>
            <person name="Labutti K."/>
            <person name="Bruns T.D."/>
            <person name="Grigoriev I.V."/>
        </authorList>
    </citation>
    <scope>NUCLEOTIDE SEQUENCE [LARGE SCALE GENOMIC DNA]</scope>
    <source>
        <strain evidence="21 22">CBS 144469</strain>
    </source>
</reference>
<accession>A0A8H6HIL0</accession>
<evidence type="ECO:0000256" key="16">
    <source>
        <dbReference type="ARBA" id="ARBA00039024"/>
    </source>
</evidence>
<dbReference type="InterPro" id="IPR002893">
    <property type="entry name" value="Znf_MYND"/>
</dbReference>
<comment type="catalytic activity">
    <reaction evidence="17">
        <text>phytol + CTP = phytyl phosphate + CDP + H(+)</text>
        <dbReference type="Rhea" id="RHEA:38055"/>
        <dbReference type="ChEBI" id="CHEBI:15378"/>
        <dbReference type="ChEBI" id="CHEBI:17327"/>
        <dbReference type="ChEBI" id="CHEBI:37563"/>
        <dbReference type="ChEBI" id="CHEBI:58069"/>
        <dbReference type="ChEBI" id="CHEBI:75483"/>
        <dbReference type="EC" id="2.7.1.182"/>
    </reaction>
</comment>
<keyword evidence="13 19" id="KW-1133">Transmembrane helix</keyword>
<evidence type="ECO:0000256" key="8">
    <source>
        <dbReference type="ARBA" id="ARBA00022723"/>
    </source>
</evidence>
<protein>
    <recommendedName>
        <fullName evidence="16">phytol kinase</fullName>
        <ecNumber evidence="16">2.7.1.182</ecNumber>
    </recommendedName>
</protein>
<evidence type="ECO:0000256" key="5">
    <source>
        <dbReference type="ARBA" id="ARBA00022640"/>
    </source>
</evidence>
<dbReference type="PANTHER" id="PTHR32523:SF8">
    <property type="entry name" value="DOLICHOL KINASE"/>
    <property type="match status" value="1"/>
</dbReference>
<evidence type="ECO:0000256" key="6">
    <source>
        <dbReference type="ARBA" id="ARBA00022679"/>
    </source>
</evidence>
<evidence type="ECO:0000256" key="2">
    <source>
        <dbReference type="ARBA" id="ARBA00004229"/>
    </source>
</evidence>
<comment type="pathway">
    <text evidence="15">Cofactor biosynthesis; tocopherol biosynthesis.</text>
</comment>
<keyword evidence="4" id="KW-0150">Chloroplast</keyword>
<evidence type="ECO:0000256" key="15">
    <source>
        <dbReference type="ARBA" id="ARBA00024015"/>
    </source>
</evidence>
<sequence>MPRNRGPGINVDIAAGGPTVSLNNIQRLREAMKSNRCSLSDVEMLLASLKWDLVPQVDHWQQATQLERSRAETATSSVMLLRNITRAIASDVDWREAAVEKVIESVGGICRWVAICLRFNFVGTTSPFARLGRSAKVAWNVYTTVLEGLLVADPRIRLALLSTPEFADLVIYLWTMEERGVPIMELELDACPTTDLLRTTVDPVESGLDLLVQRLAAGQGKGSMFRFLECTIRRIRQACKAATTFTIGYKMLQDIFAIIFALLSSSVSSRVWILLRRLDFARETMFGIIELASKADDLSVHTLLRPILSLFQIVTIYSDRTVSTLEGLLANPTLRELYLTAVTSIPPSDEDASQNAEEILRVISIHAVYPSLIVHASNLREEGRRYIGGDNPPLLTSNFKTTWDSFSLQVSRFNVPMQMVDSLTICDNPMCLRWQVRAETFRQSASRQCSGCSSVVYCCEECQKEDWNALHREECKSASIFYTRTKSVLLTYGHRTRQFHTNWAAHLYGVIEEKIDEARSKMLPGHTNQEVVPHFDEKQGLARNGITFIPLRANPTVNALWWNVENNTTPQVWLKPRVAKMVEDYREGRFPPDVRLMQVMFAIGIHYTAMLLVAARKGEGGRYRGEYGIFRLMETPASQRSLIT</sequence>
<evidence type="ECO:0000256" key="17">
    <source>
        <dbReference type="ARBA" id="ARBA00048889"/>
    </source>
</evidence>
<evidence type="ECO:0000313" key="22">
    <source>
        <dbReference type="Proteomes" id="UP000521943"/>
    </source>
</evidence>
<evidence type="ECO:0000256" key="18">
    <source>
        <dbReference type="PROSITE-ProRule" id="PRU00134"/>
    </source>
</evidence>
<name>A0A8H6HIL0_9AGAR</name>
<comment type="similarity">
    <text evidence="3">Belongs to the polyprenol kinase family.</text>
</comment>
<feature type="domain" description="MYND-type" evidence="20">
    <location>
        <begin position="428"/>
        <end position="475"/>
    </location>
</feature>
<dbReference type="OrthoDB" id="194358at2759"/>
<organism evidence="21 22">
    <name type="scientific">Ephemerocybe angulata</name>
    <dbReference type="NCBI Taxonomy" id="980116"/>
    <lineage>
        <taxon>Eukaryota</taxon>
        <taxon>Fungi</taxon>
        <taxon>Dikarya</taxon>
        <taxon>Basidiomycota</taxon>
        <taxon>Agaricomycotina</taxon>
        <taxon>Agaricomycetes</taxon>
        <taxon>Agaricomycetidae</taxon>
        <taxon>Agaricales</taxon>
        <taxon>Agaricineae</taxon>
        <taxon>Psathyrellaceae</taxon>
        <taxon>Ephemerocybe</taxon>
    </lineage>
</organism>
<evidence type="ECO:0000256" key="19">
    <source>
        <dbReference type="SAM" id="Phobius"/>
    </source>
</evidence>
<comment type="caution">
    <text evidence="21">The sequence shown here is derived from an EMBL/GenBank/DDBJ whole genome shotgun (WGS) entry which is preliminary data.</text>
</comment>
<dbReference type="PANTHER" id="PTHR32523">
    <property type="entry name" value="PHYTOL KINASE 1, CHLOROPLASTIC"/>
    <property type="match status" value="1"/>
</dbReference>
<keyword evidence="14 19" id="KW-0472">Membrane</keyword>
<keyword evidence="9 18" id="KW-0863">Zinc-finger</keyword>
<evidence type="ECO:0000313" key="21">
    <source>
        <dbReference type="EMBL" id="KAF6747071.1"/>
    </source>
</evidence>
<evidence type="ECO:0000256" key="11">
    <source>
        <dbReference type="ARBA" id="ARBA00022833"/>
    </source>
</evidence>